<dbReference type="Pfam" id="PF13538">
    <property type="entry name" value="UvrD_C_2"/>
    <property type="match status" value="1"/>
</dbReference>
<dbReference type="GO" id="GO:0000725">
    <property type="term" value="P:recombinational repair"/>
    <property type="evidence" value="ECO:0007669"/>
    <property type="project" value="TreeGrafter"/>
</dbReference>
<dbReference type="PANTHER" id="PTHR11070">
    <property type="entry name" value="UVRD / RECB / PCRA DNA HELICASE FAMILY MEMBER"/>
    <property type="match status" value="1"/>
</dbReference>
<dbReference type="NCBIfam" id="NF041464">
    <property type="entry name" value="HelD_BACSU"/>
    <property type="match status" value="1"/>
</dbReference>
<dbReference type="AlphaFoldDB" id="A0A0R2CQB5"/>
<evidence type="ECO:0000256" key="3">
    <source>
        <dbReference type="ARBA" id="ARBA00022806"/>
    </source>
</evidence>
<dbReference type="Proteomes" id="UP000051586">
    <property type="component" value="Unassembled WGS sequence"/>
</dbReference>
<dbReference type="PROSITE" id="PS51198">
    <property type="entry name" value="UVRD_HELICASE_ATP_BIND"/>
    <property type="match status" value="1"/>
</dbReference>
<protein>
    <recommendedName>
        <fullName evidence="6">UvrD-like helicase ATP-binding domain-containing protein</fullName>
    </recommendedName>
</protein>
<evidence type="ECO:0000256" key="2">
    <source>
        <dbReference type="ARBA" id="ARBA00022801"/>
    </source>
</evidence>
<dbReference type="EMBL" id="AYZI01000008">
    <property type="protein sequence ID" value="KRM90523.1"/>
    <property type="molecule type" value="Genomic_DNA"/>
</dbReference>
<evidence type="ECO:0000256" key="1">
    <source>
        <dbReference type="ARBA" id="ARBA00022741"/>
    </source>
</evidence>
<keyword evidence="3 5" id="KW-0347">Helicase</keyword>
<dbReference type="RefSeq" id="WP_056961799.1">
    <property type="nucleotide sequence ID" value="NZ_AYZI01000008.1"/>
</dbReference>
<comment type="caution">
    <text evidence="7">The sequence shown here is derived from an EMBL/GenBank/DDBJ whole genome shotgun (WGS) entry which is preliminary data.</text>
</comment>
<dbReference type="InterPro" id="IPR027417">
    <property type="entry name" value="P-loop_NTPase"/>
</dbReference>
<dbReference type="GO" id="GO:0005524">
    <property type="term" value="F:ATP binding"/>
    <property type="evidence" value="ECO:0007669"/>
    <property type="project" value="UniProtKB-UniRule"/>
</dbReference>
<proteinExistence type="predicted"/>
<evidence type="ECO:0000256" key="4">
    <source>
        <dbReference type="ARBA" id="ARBA00022840"/>
    </source>
</evidence>
<dbReference type="InterPro" id="IPR027785">
    <property type="entry name" value="UvrD-like_helicase_C"/>
</dbReference>
<gene>
    <name evidence="7" type="ORF">FC87_GL001208</name>
</gene>
<dbReference type="PATRIC" id="fig|1423745.4.peg.1273"/>
<keyword evidence="4 5" id="KW-0067">ATP-binding</keyword>
<evidence type="ECO:0000313" key="7">
    <source>
        <dbReference type="EMBL" id="KRM90523.1"/>
    </source>
</evidence>
<name>A0A0R2CQB5_9LACO</name>
<dbReference type="InterPro" id="IPR014016">
    <property type="entry name" value="UvrD-like_ATP-bd"/>
</dbReference>
<feature type="binding site" evidence="5">
    <location>
        <begin position="235"/>
        <end position="242"/>
    </location>
    <ligand>
        <name>ATP</name>
        <dbReference type="ChEBI" id="CHEBI:30616"/>
    </ligand>
</feature>
<evidence type="ECO:0000256" key="5">
    <source>
        <dbReference type="PROSITE-ProRule" id="PRU00560"/>
    </source>
</evidence>
<dbReference type="GO" id="GO:0003677">
    <property type="term" value="F:DNA binding"/>
    <property type="evidence" value="ECO:0007669"/>
    <property type="project" value="InterPro"/>
</dbReference>
<dbReference type="Pfam" id="PF00580">
    <property type="entry name" value="UvrD-helicase"/>
    <property type="match status" value="1"/>
</dbReference>
<accession>A0A0R2CQB5</accession>
<dbReference type="GO" id="GO:0043138">
    <property type="term" value="F:3'-5' DNA helicase activity"/>
    <property type="evidence" value="ECO:0007669"/>
    <property type="project" value="TreeGrafter"/>
</dbReference>
<dbReference type="PANTHER" id="PTHR11070:SF17">
    <property type="entry name" value="DNA HELICASE IV"/>
    <property type="match status" value="1"/>
</dbReference>
<dbReference type="GO" id="GO:0016787">
    <property type="term" value="F:hydrolase activity"/>
    <property type="evidence" value="ECO:0007669"/>
    <property type="project" value="UniProtKB-UniRule"/>
</dbReference>
<evidence type="ECO:0000259" key="6">
    <source>
        <dbReference type="PROSITE" id="PS51198"/>
    </source>
</evidence>
<feature type="domain" description="UvrD-like helicase ATP-binding" evidence="6">
    <location>
        <begin position="214"/>
        <end position="606"/>
    </location>
</feature>
<dbReference type="STRING" id="1423745.GCA_001311215_00763"/>
<keyword evidence="1 5" id="KW-0547">Nucleotide-binding</keyword>
<dbReference type="SUPFAM" id="SSF52540">
    <property type="entry name" value="P-loop containing nucleoside triphosphate hydrolases"/>
    <property type="match status" value="1"/>
</dbReference>
<sequence>MDQRTANQYKIEQKRLDFVRGQLAVAQEQLGDTIKKSKAKQKDLESNFYDDVRVKTSTYEGQMETGVSVRQQQQLLTQHQNRWQTATRDLKTLQRLEQNAYFARVDLTEGKDAALEKIYIGLASFAALDNSDNYLIYDWRAPICSVYYDSGMGTMTYEAPMGSRKVNVQLKRELQVVGSQVKLVFDTEEAVGDRVLLENLQQQSNPKMKSIVATIQQEQNTIIRDTKSDLLIVQGAAGSGKTAAVLQRVAFLLYRYRGNLTPGQLILFSPNQLFNDYISQVLPELGEQNMVQMTYYQFLSRRVPRLTIETLEARFLNNLNPQRAAVTDFKNSLNFFKLLQQYAEQLNQAGMDFKNILFRGQVLISKEQITEIYYQFNQNYNLHNRLEATKSELLKIVNRHIQSEMKKRWVDEKIQNFSREEIEQLTATAQTPLQTEQQQYQFLARKLVRETFQKVRNQIKRNRFFNINQQFIDFLQAVPKLVSLATVGLDAPRWQQAVTTTVRDFKAGKISLSDVSIYLALFDLALGKHPDPQMRFLFIDEAQDYTGFQLAYLQWNFPRAKFTLLGDLNQAIFTHESAPAWSRELSQLFDPATTRMINLQKSYRSTTEITNFSKQLLTTGATIESFARRGPLPVIQQVKSATAAYQFLADELQTKSQGTTAIITKTLEEAHVVRDQLEACGQTVRLIQTENQRLTRGVLVIPAYLAKGLEFDQVMLWNVSQENYPNQSTNELVYTMCTRAMHQLTIISVGTPAPAFSQVNPDDYQLVRE</sequence>
<keyword evidence="2 5" id="KW-0378">Hydrolase</keyword>
<dbReference type="GO" id="GO:0005829">
    <property type="term" value="C:cytosol"/>
    <property type="evidence" value="ECO:0007669"/>
    <property type="project" value="TreeGrafter"/>
</dbReference>
<dbReference type="InterPro" id="IPR048228">
    <property type="entry name" value="HelD_bacillota"/>
</dbReference>
<evidence type="ECO:0000313" key="8">
    <source>
        <dbReference type="Proteomes" id="UP000051586"/>
    </source>
</evidence>
<dbReference type="Gene3D" id="3.40.50.300">
    <property type="entry name" value="P-loop containing nucleotide triphosphate hydrolases"/>
    <property type="match status" value="2"/>
</dbReference>
<organism evidence="7 8">
    <name type="scientific">Fructilactobacillus florum DSM 22689 = JCM 16035</name>
    <dbReference type="NCBI Taxonomy" id="1423745"/>
    <lineage>
        <taxon>Bacteria</taxon>
        <taxon>Bacillati</taxon>
        <taxon>Bacillota</taxon>
        <taxon>Bacilli</taxon>
        <taxon>Lactobacillales</taxon>
        <taxon>Lactobacillaceae</taxon>
        <taxon>Fructilactobacillus</taxon>
    </lineage>
</organism>
<dbReference type="InterPro" id="IPR000212">
    <property type="entry name" value="DNA_helicase_UvrD/REP"/>
</dbReference>
<reference evidence="7 8" key="1">
    <citation type="journal article" date="2015" name="Genome Announc.">
        <title>Expanding the biotechnology potential of lactobacilli through comparative genomics of 213 strains and associated genera.</title>
        <authorList>
            <person name="Sun Z."/>
            <person name="Harris H.M."/>
            <person name="McCann A."/>
            <person name="Guo C."/>
            <person name="Argimon S."/>
            <person name="Zhang W."/>
            <person name="Yang X."/>
            <person name="Jeffery I.B."/>
            <person name="Cooney J.C."/>
            <person name="Kagawa T.F."/>
            <person name="Liu W."/>
            <person name="Song Y."/>
            <person name="Salvetti E."/>
            <person name="Wrobel A."/>
            <person name="Rasinkangas P."/>
            <person name="Parkhill J."/>
            <person name="Rea M.C."/>
            <person name="O'Sullivan O."/>
            <person name="Ritari J."/>
            <person name="Douillard F.P."/>
            <person name="Paul Ross R."/>
            <person name="Yang R."/>
            <person name="Briner A.E."/>
            <person name="Felis G.E."/>
            <person name="de Vos W.M."/>
            <person name="Barrangou R."/>
            <person name="Klaenhammer T.R."/>
            <person name="Caufield P.W."/>
            <person name="Cui Y."/>
            <person name="Zhang H."/>
            <person name="O'Toole P.W."/>
        </authorList>
    </citation>
    <scope>NUCLEOTIDE SEQUENCE [LARGE SCALE GENOMIC DNA]</scope>
    <source>
        <strain evidence="7 8">DSM 22689</strain>
    </source>
</reference>